<sequence>MKSLKIYLWELFFSKIPCNFIRRIFFSKVLNNKINNNISLLRNIHLTSTDGISIDEKTTINKNVYIDGRGGVTIGSNVSISPYVRIITASHDVNCPNFSLILKPVIIKDYVWICTSSIILPGVTLGYGAIVAAGAVVTKNIPDYAIVAGNPAKVIGYRSETLHYNPLWRPTFQ</sequence>
<accession>A0A0A8J6G0</accession>
<dbReference type="InterPro" id="IPR011004">
    <property type="entry name" value="Trimer_LpxA-like_sf"/>
</dbReference>
<proteinExistence type="inferred from homology"/>
<dbReference type="EMBL" id="AB811619">
    <property type="protein sequence ID" value="BAQ00925.1"/>
    <property type="molecule type" value="Genomic_DNA"/>
</dbReference>
<dbReference type="SUPFAM" id="SSF51161">
    <property type="entry name" value="Trimeric LpxA-like enzymes"/>
    <property type="match status" value="1"/>
</dbReference>
<dbReference type="RefSeq" id="WP_089539975.1">
    <property type="nucleotide sequence ID" value="NZ_BIAO01000039.1"/>
</dbReference>
<reference evidence="3" key="2">
    <citation type="journal article" date="2016" name="PLoS ONE">
        <title>Comparison of O-Antigen Gene Clusters of All O-Serogroups of Escherichia coli and Proposal for Adopting a New Nomenclature for O-Typing.</title>
        <authorList>
            <person name="DebRoy C."/>
            <person name="Fratamico P.M."/>
            <person name="Yan X."/>
            <person name="Baranzoni G."/>
            <person name="Liu Y."/>
            <person name="Needleman D.S."/>
            <person name="Tebbs R."/>
            <person name="O'Connell C.D."/>
            <person name="Allred A."/>
            <person name="Swimley M."/>
            <person name="Mwangi M."/>
            <person name="Kapur V."/>
            <person name="Raygoza Garay J.A."/>
            <person name="Roberts E.L."/>
            <person name="Katani R."/>
        </authorList>
    </citation>
    <scope>NUCLEOTIDE SEQUENCE</scope>
    <source>
        <strain evidence="3">Bi 7455-41</strain>
    </source>
</reference>
<dbReference type="PANTHER" id="PTHR23416">
    <property type="entry name" value="SIALIC ACID SYNTHASE-RELATED"/>
    <property type="match status" value="1"/>
</dbReference>
<dbReference type="GO" id="GO:0008374">
    <property type="term" value="F:O-acyltransferase activity"/>
    <property type="evidence" value="ECO:0007669"/>
    <property type="project" value="TreeGrafter"/>
</dbReference>
<evidence type="ECO:0000256" key="1">
    <source>
        <dbReference type="ARBA" id="ARBA00007274"/>
    </source>
</evidence>
<dbReference type="PANTHER" id="PTHR23416:SF23">
    <property type="entry name" value="ACETYLTRANSFERASE C18B11.09C-RELATED"/>
    <property type="match status" value="1"/>
</dbReference>
<evidence type="ECO:0000313" key="3">
    <source>
        <dbReference type="EMBL" id="AIG62640.1"/>
    </source>
</evidence>
<dbReference type="CDD" id="cd04647">
    <property type="entry name" value="LbH_MAT_like"/>
    <property type="match status" value="1"/>
</dbReference>
<comment type="similarity">
    <text evidence="1">Belongs to the transferase hexapeptide repeat family.</text>
</comment>
<name>A0A0A8J6G0_ECOLX</name>
<evidence type="ECO:0000256" key="2">
    <source>
        <dbReference type="ARBA" id="ARBA00022679"/>
    </source>
</evidence>
<protein>
    <submittedName>
        <fullName evidence="3 4">Acetyltransferase</fullName>
    </submittedName>
</protein>
<evidence type="ECO:0000313" key="4">
    <source>
        <dbReference type="EMBL" id="BAQ00925.1"/>
    </source>
</evidence>
<dbReference type="GO" id="GO:0005829">
    <property type="term" value="C:cytosol"/>
    <property type="evidence" value="ECO:0007669"/>
    <property type="project" value="TreeGrafter"/>
</dbReference>
<dbReference type="AlphaFoldDB" id="A0A0A8J6G0"/>
<dbReference type="Gene3D" id="2.160.10.10">
    <property type="entry name" value="Hexapeptide repeat proteins"/>
    <property type="match status" value="1"/>
</dbReference>
<dbReference type="InterPro" id="IPR051159">
    <property type="entry name" value="Hexapeptide_acetyltransf"/>
</dbReference>
<organism evidence="4">
    <name type="scientific">Escherichia coli</name>
    <dbReference type="NCBI Taxonomy" id="562"/>
    <lineage>
        <taxon>Bacteria</taxon>
        <taxon>Pseudomonadati</taxon>
        <taxon>Pseudomonadota</taxon>
        <taxon>Gammaproteobacteria</taxon>
        <taxon>Enterobacterales</taxon>
        <taxon>Enterobacteriaceae</taxon>
        <taxon>Escherichia</taxon>
    </lineage>
</organism>
<keyword evidence="2 4" id="KW-0808">Transferase</keyword>
<dbReference type="EMBL" id="KJ778789">
    <property type="protein sequence ID" value="AIG62640.1"/>
    <property type="molecule type" value="Genomic_DNA"/>
</dbReference>
<reference evidence="4" key="1">
    <citation type="journal article" date="2014" name="DNA Res.">
        <title>A complete view of the genetic diversity of the Escherichia coli O-antigen biosynthesis gene cluster.</title>
        <authorList>
            <person name="Iguchi A."/>
            <person name="Iyoda S."/>
            <person name="Kikuchi T."/>
            <person name="Ogura Y."/>
            <person name="Katsura K."/>
            <person name="Ohnishi M."/>
            <person name="Hayashi T."/>
            <person name="Thomson N.R."/>
        </authorList>
    </citation>
    <scope>NUCLEOTIDE SEQUENCE</scope>
    <source>
        <strain evidence="4">Bi7455-41</strain>
    </source>
</reference>